<evidence type="ECO:0000259" key="2">
    <source>
        <dbReference type="SMART" id="SM00418"/>
    </source>
</evidence>
<gene>
    <name evidence="3" type="ORF">FOE78_06135</name>
</gene>
<reference evidence="3 4" key="1">
    <citation type="submission" date="2019-07" db="EMBL/GenBank/DDBJ databases">
        <title>Microlunatus dokdonensis sp. nov. isolated from the rhizospheric soil of the wild plant Elymus tsukushiensis.</title>
        <authorList>
            <person name="Ghim S.-Y."/>
            <person name="Hwang Y.-J."/>
            <person name="Son J.-S."/>
            <person name="Shin J.-H."/>
        </authorList>
    </citation>
    <scope>NUCLEOTIDE SEQUENCE [LARGE SCALE GENOMIC DNA]</scope>
    <source>
        <strain evidence="3 4">KUDC0627</strain>
    </source>
</reference>
<dbReference type="InterPro" id="IPR036388">
    <property type="entry name" value="WH-like_DNA-bd_sf"/>
</dbReference>
<name>A0A516PX59_9ACTN</name>
<sequence length="219" mass="24448">MSDESSEHAGVRVTDPRMLRAIAHPTRNRILAELTAAGPSRAADLARDLGIPANQASFHLRQLAKYGMVIEAPEVARDKRDRVWKVAAERGYHVNLRAIGEASGGQAAVAVFTDQLRNWAAYLVDRALDETGDDPDAPEHDRRSITDSEIRLTDDERDEFAADMQELFDRWADRTRDRSVPRRSYSYFMIMQPYPPVAPPGRTTGGHSDPDKPVGEPKS</sequence>
<evidence type="ECO:0000313" key="3">
    <source>
        <dbReference type="EMBL" id="QDP95541.1"/>
    </source>
</evidence>
<dbReference type="InterPro" id="IPR011991">
    <property type="entry name" value="ArsR-like_HTH"/>
</dbReference>
<feature type="compositionally biased region" description="Basic and acidic residues" evidence="1">
    <location>
        <begin position="137"/>
        <end position="154"/>
    </location>
</feature>
<dbReference type="SMART" id="SM00418">
    <property type="entry name" value="HTH_ARSR"/>
    <property type="match status" value="1"/>
</dbReference>
<keyword evidence="4" id="KW-1185">Reference proteome</keyword>
<dbReference type="Gene3D" id="1.10.10.10">
    <property type="entry name" value="Winged helix-like DNA-binding domain superfamily/Winged helix DNA-binding domain"/>
    <property type="match status" value="1"/>
</dbReference>
<dbReference type="AlphaFoldDB" id="A0A516PX59"/>
<protein>
    <submittedName>
        <fullName evidence="3">Helix-turn-helix transcriptional regulator</fullName>
    </submittedName>
</protein>
<dbReference type="EMBL" id="CP041692">
    <property type="protein sequence ID" value="QDP95541.1"/>
    <property type="molecule type" value="Genomic_DNA"/>
</dbReference>
<feature type="domain" description="HTH arsR-type" evidence="2">
    <location>
        <begin position="17"/>
        <end position="104"/>
    </location>
</feature>
<proteinExistence type="predicted"/>
<dbReference type="SUPFAM" id="SSF46785">
    <property type="entry name" value="Winged helix' DNA-binding domain"/>
    <property type="match status" value="1"/>
</dbReference>
<accession>A0A516PX59</accession>
<dbReference type="GO" id="GO:0003700">
    <property type="term" value="F:DNA-binding transcription factor activity"/>
    <property type="evidence" value="ECO:0007669"/>
    <property type="project" value="InterPro"/>
</dbReference>
<feature type="compositionally biased region" description="Basic and acidic residues" evidence="1">
    <location>
        <begin position="208"/>
        <end position="219"/>
    </location>
</feature>
<feature type="region of interest" description="Disordered" evidence="1">
    <location>
        <begin position="190"/>
        <end position="219"/>
    </location>
</feature>
<dbReference type="KEGG" id="mik:FOE78_06135"/>
<evidence type="ECO:0000313" key="4">
    <source>
        <dbReference type="Proteomes" id="UP000319263"/>
    </source>
</evidence>
<dbReference type="Proteomes" id="UP000319263">
    <property type="component" value="Chromosome"/>
</dbReference>
<dbReference type="OrthoDB" id="7945987at2"/>
<dbReference type="CDD" id="cd00090">
    <property type="entry name" value="HTH_ARSR"/>
    <property type="match status" value="1"/>
</dbReference>
<dbReference type="InterPro" id="IPR001845">
    <property type="entry name" value="HTH_ArsR_DNA-bd_dom"/>
</dbReference>
<evidence type="ECO:0000256" key="1">
    <source>
        <dbReference type="SAM" id="MobiDB-lite"/>
    </source>
</evidence>
<dbReference type="RefSeq" id="WP_143985510.1">
    <property type="nucleotide sequence ID" value="NZ_CP041692.1"/>
</dbReference>
<dbReference type="InterPro" id="IPR036390">
    <property type="entry name" value="WH_DNA-bd_sf"/>
</dbReference>
<organism evidence="3 4">
    <name type="scientific">Microlunatus elymi</name>
    <dbReference type="NCBI Taxonomy" id="2596828"/>
    <lineage>
        <taxon>Bacteria</taxon>
        <taxon>Bacillati</taxon>
        <taxon>Actinomycetota</taxon>
        <taxon>Actinomycetes</taxon>
        <taxon>Propionibacteriales</taxon>
        <taxon>Propionibacteriaceae</taxon>
        <taxon>Microlunatus</taxon>
    </lineage>
</organism>
<feature type="region of interest" description="Disordered" evidence="1">
    <location>
        <begin position="129"/>
        <end position="156"/>
    </location>
</feature>
<dbReference type="Pfam" id="PF12840">
    <property type="entry name" value="HTH_20"/>
    <property type="match status" value="1"/>
</dbReference>